<name>A0A396YRA7_9LEPT</name>
<evidence type="ECO:0000313" key="1">
    <source>
        <dbReference type="EMBL" id="RHX85759.1"/>
    </source>
</evidence>
<gene>
    <name evidence="1" type="ORF">DLM75_19730</name>
</gene>
<protein>
    <submittedName>
        <fullName evidence="1">Uncharacterized protein</fullName>
    </submittedName>
</protein>
<organism evidence="1 2">
    <name type="scientific">Leptospira stimsonii</name>
    <dbReference type="NCBI Taxonomy" id="2202203"/>
    <lineage>
        <taxon>Bacteria</taxon>
        <taxon>Pseudomonadati</taxon>
        <taxon>Spirochaetota</taxon>
        <taxon>Spirochaetia</taxon>
        <taxon>Leptospirales</taxon>
        <taxon>Leptospiraceae</taxon>
        <taxon>Leptospira</taxon>
    </lineage>
</organism>
<dbReference type="AlphaFoldDB" id="A0A396YRA7"/>
<dbReference type="Proteomes" id="UP000265798">
    <property type="component" value="Unassembled WGS sequence"/>
</dbReference>
<comment type="caution">
    <text evidence="1">The sequence shown here is derived from an EMBL/GenBank/DDBJ whole genome shotgun (WGS) entry which is preliminary data.</text>
</comment>
<reference evidence="2" key="1">
    <citation type="submission" date="2018-05" db="EMBL/GenBank/DDBJ databases">
        <title>Leptospira yasudae sp. nov. and Leptospira stimsonii sp. nov., two pathogenic species of the genus Leptospira isolated from environmental sources.</title>
        <authorList>
            <person name="Casanovas-Massana A."/>
            <person name="Hamond C."/>
            <person name="Santos L.A."/>
            <person name="Hacker K.P."/>
            <person name="Balassiano I."/>
            <person name="Medeiros M.A."/>
            <person name="Reis M.G."/>
            <person name="Ko A.I."/>
            <person name="Wunder E.A."/>
        </authorList>
    </citation>
    <scope>NUCLEOTIDE SEQUENCE [LARGE SCALE GENOMIC DNA]</scope>
    <source>
        <strain evidence="2">Yale</strain>
    </source>
</reference>
<sequence>MKLKSIPLFIFLNFILIQCSDPKKEEDLFPLLFLLGTPSPVSINAEDPDFIRPNINTANIRLGGNNVLRNIDPCPDGSVNLGNPFDLPTLYIMNVDLSLNYGVLLRENGSFVLNIDLDGQSVYSPSAPCPVNIIENSATSYDIQVKGCSLKKNAVTSPAPSTNTVSFRALCSKV</sequence>
<proteinExistence type="predicted"/>
<dbReference type="OrthoDB" id="327305at2"/>
<dbReference type="RefSeq" id="WP_118970222.1">
    <property type="nucleotide sequence ID" value="NZ_QHCT01000007.1"/>
</dbReference>
<accession>A0A396YRA7</accession>
<evidence type="ECO:0000313" key="2">
    <source>
        <dbReference type="Proteomes" id="UP000265798"/>
    </source>
</evidence>
<dbReference type="EMBL" id="QHCT01000007">
    <property type="protein sequence ID" value="RHX85759.1"/>
    <property type="molecule type" value="Genomic_DNA"/>
</dbReference>